<dbReference type="Gene3D" id="3.40.190.10">
    <property type="entry name" value="Periplasmic binding protein-like II"/>
    <property type="match status" value="4"/>
</dbReference>
<dbReference type="CDD" id="cd01007">
    <property type="entry name" value="PBP2_BvgS_HisK_like"/>
    <property type="match status" value="2"/>
</dbReference>
<dbReference type="HOGENOM" id="CLU_000445_66_0_6"/>
<dbReference type="InterPro" id="IPR005467">
    <property type="entry name" value="His_kinase_dom"/>
</dbReference>
<dbReference type="EMBL" id="APLQ01000011">
    <property type="protein sequence ID" value="ENO14684.1"/>
    <property type="molecule type" value="Genomic_DNA"/>
</dbReference>
<feature type="domain" description="Histidine kinase" evidence="15">
    <location>
        <begin position="600"/>
        <end position="825"/>
    </location>
</feature>
<dbReference type="Gene3D" id="3.30.565.10">
    <property type="entry name" value="Histidine kinase-like ATPase, C-terminal domain"/>
    <property type="match status" value="1"/>
</dbReference>
<dbReference type="Gene3D" id="1.10.287.130">
    <property type="match status" value="1"/>
</dbReference>
<dbReference type="Pfam" id="PF00497">
    <property type="entry name" value="SBP_bac_3"/>
    <property type="match status" value="2"/>
</dbReference>
<sequence>MNTRTFQGFASIRRFALFVLALLACVLNEPSIAEPRLESPQPVLGAADLDWLAQQDSLKIGIAGQRKPLAFLAPDGEMAGTHPAFARLVGGKLGVNVTLVPGAPVSLEARLKEGELDAIITTRQPPVSAPDLLFTDPVMSLNYGLFANVEDASVQRLSDLEHKRVALIAGDAHQYMLLDAVDSFRPTPVRSVSEAVNAILSGRADAFFAPMPVISDYLRAGLIDQLSLVTVLNNQPAQVAFAVAAGDERLQRILNAGVEAISGSESRNIQQQWISFELPGVDTENDVAISSQERSWLRRHPDLRIAYRTDWPPFEFIEDDRPSGLVPDLANNLAERLDVRFDSRTIEDWSRAETMLQEGEIDVIPALPRTPRRENLFLFTRAYLSLPIALVIREDGRFVGDLRELRDERVGVVRQHASHEYLLINHPELNMFPVDNLEQGLLDLSNGDLDVMVTHIPGVSYTVARLGLSNLRITSITPYQYELRLAVRRDEPELLRILNKGLGAISKQEYDSIYNRWIHLDIEQDIDYTVVRRVVLIAVVVVLIFLYWNRKLSREVDERIRSEDALRRSEDELRAAKLEAEKLAREAESANRAKSEFLANMSHEIRTPMNAVMGYSELLEGSVTDPRQRGYIESIKAGSRSLLTLINDILDLSRIEAGKMRLEFGPLDLQRLLEDVRRIFEMRAKARGLTLEVTLSDDMPAAMVLDETRLRQVLFNLVGNAIKFTHEGGIRLSAHTERCHTDDSGDDCQLVIEVQDTGIGIPDDQQARIFDAFEQQEGQSNRQYGGTGLGLAISRKLVRMMGGELSVTSTSGEGSCFRVVLHDVETSSAGPDTQGEGGPGFTFAGGQVLVVDDNQINRQLVRDMLEPAGLRVIDAGDGAQALTVARERQPDAVLMDIRMPIMDGFACRKAMHDDEALAHIPVVALTASVMPGDASRIKDAGFDGFLQKPVSRHVLMQELARFLDHELNLEEEELDEDDEPVLYTITNRYQRRRLAQDLQATFADDWESMRGSGDPEQLSDFAGRLVEWGKRYRVLEVVEYGRELLSDVESFDLDSVHDRLEAFPELLGDQPATT</sequence>
<dbReference type="GO" id="GO:0000155">
    <property type="term" value="F:phosphorelay sensor kinase activity"/>
    <property type="evidence" value="ECO:0007669"/>
    <property type="project" value="InterPro"/>
</dbReference>
<dbReference type="RefSeq" id="WP_004578981.1">
    <property type="nucleotide sequence ID" value="NZ_AP028878.1"/>
</dbReference>
<dbReference type="Gene3D" id="3.40.50.2300">
    <property type="match status" value="1"/>
</dbReference>
<keyword evidence="10" id="KW-1133">Transmembrane helix</keyword>
<dbReference type="PANTHER" id="PTHR43047">
    <property type="entry name" value="TWO-COMPONENT HISTIDINE PROTEIN KINASE"/>
    <property type="match status" value="1"/>
</dbReference>
<keyword evidence="7" id="KW-0547">Nucleotide-binding</keyword>
<dbReference type="SMART" id="SM00062">
    <property type="entry name" value="PBPb"/>
    <property type="match status" value="2"/>
</dbReference>
<dbReference type="FunFam" id="3.30.565.10:FF:000010">
    <property type="entry name" value="Sensor histidine kinase RcsC"/>
    <property type="match status" value="1"/>
</dbReference>
<keyword evidence="4 13" id="KW-0597">Phosphoprotein</keyword>
<dbReference type="PROSITE" id="PS50109">
    <property type="entry name" value="HIS_KIN"/>
    <property type="match status" value="1"/>
</dbReference>
<dbReference type="InterPro" id="IPR036890">
    <property type="entry name" value="HATPase_C_sf"/>
</dbReference>
<proteinExistence type="predicted"/>
<dbReference type="PATRIC" id="fig|626887.3.peg.990"/>
<evidence type="ECO:0000256" key="7">
    <source>
        <dbReference type="ARBA" id="ARBA00022741"/>
    </source>
</evidence>
<feature type="domain" description="Response regulatory" evidence="16">
    <location>
        <begin position="847"/>
        <end position="963"/>
    </location>
</feature>
<dbReference type="InterPro" id="IPR036097">
    <property type="entry name" value="HisK_dim/P_sf"/>
</dbReference>
<keyword evidence="8" id="KW-0418">Kinase</keyword>
<evidence type="ECO:0000256" key="9">
    <source>
        <dbReference type="ARBA" id="ARBA00022840"/>
    </source>
</evidence>
<dbReference type="Proteomes" id="UP000013165">
    <property type="component" value="Unassembled WGS sequence"/>
</dbReference>
<dbReference type="SUPFAM" id="SSF55874">
    <property type="entry name" value="ATPase domain of HSP90 chaperone/DNA topoisomerase II/histidine kinase"/>
    <property type="match status" value="1"/>
</dbReference>
<dbReference type="eggNOG" id="COG0834">
    <property type="taxonomic scope" value="Bacteria"/>
</dbReference>
<dbReference type="InterPro" id="IPR001638">
    <property type="entry name" value="Solute-binding_3/MltF_N"/>
</dbReference>
<dbReference type="PROSITE" id="PS50110">
    <property type="entry name" value="RESPONSE_REGULATORY"/>
    <property type="match status" value="1"/>
</dbReference>
<dbReference type="PROSITE" id="PS51257">
    <property type="entry name" value="PROKAR_LIPOPROTEIN"/>
    <property type="match status" value="1"/>
</dbReference>
<dbReference type="SMART" id="SM00388">
    <property type="entry name" value="HisKA"/>
    <property type="match status" value="1"/>
</dbReference>
<evidence type="ECO:0000259" key="16">
    <source>
        <dbReference type="PROSITE" id="PS50110"/>
    </source>
</evidence>
<keyword evidence="9" id="KW-0067">ATP-binding</keyword>
<keyword evidence="12" id="KW-0472">Membrane</keyword>
<dbReference type="Pfam" id="PF00072">
    <property type="entry name" value="Response_reg"/>
    <property type="match status" value="1"/>
</dbReference>
<dbReference type="SMART" id="SM00448">
    <property type="entry name" value="REC"/>
    <property type="match status" value="1"/>
</dbReference>
<name>N6W3K2_9GAMM</name>
<feature type="modified residue" description="4-aspartylphosphate" evidence="13">
    <location>
        <position position="896"/>
    </location>
</feature>
<dbReference type="SUPFAM" id="SSF53850">
    <property type="entry name" value="Periplasmic binding protein-like II"/>
    <property type="match status" value="2"/>
</dbReference>
<dbReference type="InterPro" id="IPR011006">
    <property type="entry name" value="CheY-like_superfamily"/>
</dbReference>
<reference evidence="17 18" key="1">
    <citation type="journal article" date="2013" name="Genome Announc.">
        <title>Genome Sequence of the Polycyclic Aromatic Hydrocarbon-Degrading Bacterium Strain Marinobacter nanhaiticus D15-8WT.</title>
        <authorList>
            <person name="Cui Z."/>
            <person name="Gao W."/>
            <person name="Li Q."/>
            <person name="Xu G."/>
            <person name="Zheng L."/>
        </authorList>
    </citation>
    <scope>NUCLEOTIDE SEQUENCE [LARGE SCALE GENOMIC DNA]</scope>
    <source>
        <strain evidence="17 18">D15-8W</strain>
    </source>
</reference>
<dbReference type="STRING" id="626887.J057_05016"/>
<evidence type="ECO:0000256" key="2">
    <source>
        <dbReference type="ARBA" id="ARBA00004370"/>
    </source>
</evidence>
<dbReference type="InterPro" id="IPR001789">
    <property type="entry name" value="Sig_transdc_resp-reg_receiver"/>
</dbReference>
<dbReference type="FunFam" id="1.10.287.130:FF:000004">
    <property type="entry name" value="Ethylene receptor 1"/>
    <property type="match status" value="1"/>
</dbReference>
<evidence type="ECO:0000259" key="15">
    <source>
        <dbReference type="PROSITE" id="PS50109"/>
    </source>
</evidence>
<dbReference type="GO" id="GO:0016020">
    <property type="term" value="C:membrane"/>
    <property type="evidence" value="ECO:0007669"/>
    <property type="project" value="UniProtKB-SubCell"/>
</dbReference>
<comment type="catalytic activity">
    <reaction evidence="1">
        <text>ATP + protein L-histidine = ADP + protein N-phospho-L-histidine.</text>
        <dbReference type="EC" id="2.7.13.3"/>
    </reaction>
</comment>
<dbReference type="GO" id="GO:0005524">
    <property type="term" value="F:ATP binding"/>
    <property type="evidence" value="ECO:0007669"/>
    <property type="project" value="UniProtKB-KW"/>
</dbReference>
<keyword evidence="6" id="KW-0812">Transmembrane</keyword>
<comment type="caution">
    <text evidence="17">The sequence shown here is derived from an EMBL/GenBank/DDBJ whole genome shotgun (WGS) entry which is preliminary data.</text>
</comment>
<dbReference type="InterPro" id="IPR003661">
    <property type="entry name" value="HisK_dim/P_dom"/>
</dbReference>
<evidence type="ECO:0000313" key="18">
    <source>
        <dbReference type="Proteomes" id="UP000013165"/>
    </source>
</evidence>
<dbReference type="EC" id="2.7.13.3" evidence="3"/>
<gene>
    <name evidence="17" type="ORF">J057_05016</name>
</gene>
<evidence type="ECO:0000313" key="17">
    <source>
        <dbReference type="EMBL" id="ENO14684.1"/>
    </source>
</evidence>
<evidence type="ECO:0000256" key="6">
    <source>
        <dbReference type="ARBA" id="ARBA00022692"/>
    </source>
</evidence>
<evidence type="ECO:0000256" key="5">
    <source>
        <dbReference type="ARBA" id="ARBA00022679"/>
    </source>
</evidence>
<evidence type="ECO:0000256" key="13">
    <source>
        <dbReference type="PROSITE-ProRule" id="PRU00169"/>
    </source>
</evidence>
<dbReference type="OrthoDB" id="9810730at2"/>
<dbReference type="SMART" id="SM00387">
    <property type="entry name" value="HATPase_c"/>
    <property type="match status" value="1"/>
</dbReference>
<dbReference type="InterPro" id="IPR004358">
    <property type="entry name" value="Sig_transdc_His_kin-like_C"/>
</dbReference>
<protein>
    <recommendedName>
        <fullName evidence="3">histidine kinase</fullName>
        <ecNumber evidence="3">2.7.13.3</ecNumber>
    </recommendedName>
</protein>
<dbReference type="SUPFAM" id="SSF47384">
    <property type="entry name" value="Homodimeric domain of signal transducing histidine kinase"/>
    <property type="match status" value="1"/>
</dbReference>
<dbReference type="eggNOG" id="COG2205">
    <property type="taxonomic scope" value="Bacteria"/>
</dbReference>
<feature type="coiled-coil region" evidence="14">
    <location>
        <begin position="559"/>
        <end position="600"/>
    </location>
</feature>
<evidence type="ECO:0000256" key="14">
    <source>
        <dbReference type="SAM" id="Coils"/>
    </source>
</evidence>
<evidence type="ECO:0000256" key="8">
    <source>
        <dbReference type="ARBA" id="ARBA00022777"/>
    </source>
</evidence>
<evidence type="ECO:0000256" key="3">
    <source>
        <dbReference type="ARBA" id="ARBA00012438"/>
    </source>
</evidence>
<dbReference type="Pfam" id="PF02518">
    <property type="entry name" value="HATPase_c"/>
    <property type="match status" value="1"/>
</dbReference>
<dbReference type="SUPFAM" id="SSF52172">
    <property type="entry name" value="CheY-like"/>
    <property type="match status" value="1"/>
</dbReference>
<keyword evidence="14" id="KW-0175">Coiled coil</keyword>
<evidence type="ECO:0000256" key="11">
    <source>
        <dbReference type="ARBA" id="ARBA00023012"/>
    </source>
</evidence>
<dbReference type="PRINTS" id="PR00344">
    <property type="entry name" value="BCTRLSENSOR"/>
</dbReference>
<keyword evidence="18" id="KW-1185">Reference proteome</keyword>
<evidence type="ECO:0000256" key="10">
    <source>
        <dbReference type="ARBA" id="ARBA00022989"/>
    </source>
</evidence>
<organism evidence="17 18">
    <name type="scientific">Marinobacter nanhaiticus D15-8W</name>
    <dbReference type="NCBI Taxonomy" id="626887"/>
    <lineage>
        <taxon>Bacteria</taxon>
        <taxon>Pseudomonadati</taxon>
        <taxon>Pseudomonadota</taxon>
        <taxon>Gammaproteobacteria</taxon>
        <taxon>Pseudomonadales</taxon>
        <taxon>Marinobacteraceae</taxon>
        <taxon>Marinobacter</taxon>
    </lineage>
</organism>
<dbReference type="CDD" id="cd00082">
    <property type="entry name" value="HisKA"/>
    <property type="match status" value="1"/>
</dbReference>
<dbReference type="AlphaFoldDB" id="N6W3K2"/>
<evidence type="ECO:0000256" key="1">
    <source>
        <dbReference type="ARBA" id="ARBA00000085"/>
    </source>
</evidence>
<evidence type="ECO:0000256" key="4">
    <source>
        <dbReference type="ARBA" id="ARBA00022553"/>
    </source>
</evidence>
<dbReference type="InterPro" id="IPR003594">
    <property type="entry name" value="HATPase_dom"/>
</dbReference>
<evidence type="ECO:0000256" key="12">
    <source>
        <dbReference type="ARBA" id="ARBA00023136"/>
    </source>
</evidence>
<keyword evidence="5" id="KW-0808">Transferase</keyword>
<comment type="subcellular location">
    <subcellularLocation>
        <location evidence="2">Membrane</location>
    </subcellularLocation>
</comment>
<dbReference type="CDD" id="cd16922">
    <property type="entry name" value="HATPase_EvgS-ArcB-TorS-like"/>
    <property type="match status" value="1"/>
</dbReference>
<keyword evidence="11" id="KW-0902">Two-component regulatory system</keyword>
<dbReference type="Pfam" id="PF00512">
    <property type="entry name" value="HisKA"/>
    <property type="match status" value="1"/>
</dbReference>
<accession>N6W3K2</accession>